<dbReference type="InterPro" id="IPR002347">
    <property type="entry name" value="SDR_fam"/>
</dbReference>
<keyword evidence="1" id="KW-0560">Oxidoreductase</keyword>
<dbReference type="KEGG" id="sbu:SpiBuddy_1880"/>
<dbReference type="EMBL" id="CP002541">
    <property type="protein sequence ID" value="ADY13704.1"/>
    <property type="molecule type" value="Genomic_DNA"/>
</dbReference>
<keyword evidence="3" id="KW-1185">Reference proteome</keyword>
<dbReference type="Pfam" id="PF00106">
    <property type="entry name" value="adh_short"/>
    <property type="match status" value="1"/>
</dbReference>
<dbReference type="PANTHER" id="PTHR43157:SF31">
    <property type="entry name" value="PHOSPHATIDYLINOSITOL-GLYCAN BIOSYNTHESIS CLASS F PROTEIN"/>
    <property type="match status" value="1"/>
</dbReference>
<dbReference type="HOGENOM" id="CLU_010194_44_5_12"/>
<dbReference type="STRING" id="158189.SpiBuddy_1880"/>
<protein>
    <submittedName>
        <fullName evidence="2">Short-chain dehydrogenase/reductase SDR</fullName>
    </submittedName>
</protein>
<dbReference type="eggNOG" id="COG1028">
    <property type="taxonomic scope" value="Bacteria"/>
</dbReference>
<evidence type="ECO:0000313" key="2">
    <source>
        <dbReference type="EMBL" id="ADY13704.1"/>
    </source>
</evidence>
<dbReference type="GO" id="GO:0016491">
    <property type="term" value="F:oxidoreductase activity"/>
    <property type="evidence" value="ECO:0007669"/>
    <property type="project" value="UniProtKB-KW"/>
</dbReference>
<proteinExistence type="predicted"/>
<dbReference type="PRINTS" id="PR00081">
    <property type="entry name" value="GDHRDH"/>
</dbReference>
<gene>
    <name evidence="2" type="ordered locus">SpiBuddy_1880</name>
</gene>
<evidence type="ECO:0000256" key="1">
    <source>
        <dbReference type="ARBA" id="ARBA00023002"/>
    </source>
</evidence>
<dbReference type="Proteomes" id="UP000008466">
    <property type="component" value="Chromosome"/>
</dbReference>
<sequence>MNPYWKQYEWSNIRAMLKNNKAMPKQEQKDLQGHLVVITGATSGIGYETARLYASHGADLLMINRNKEKSEKLKAGLEQQFKGVYTYFIADFSKLEAIHAAADFLCSLDRDICVLIHNAGVYNTKKRFTHDDIEEVFQVNYLASFMLTYRLQDKLKRQKHARILYVNSEGHRFALAGLKLDDLGWDKQHYTGLKSYGSAKTAQLLSLFFFSRIFKDTNVTINAMHPGDVLTNMGENNGRLYKFFKHRIINPSSRSPQLSAQALYYLGVSQEVKEITGKFFNLTTLEIPAPHALDVVVAEQLWAKSLEMAKIQVKSVDE</sequence>
<organism evidence="2 3">
    <name type="scientific">Sphaerochaeta globosa (strain ATCC BAA-1886 / DSM 22777 / Buddy)</name>
    <name type="common">Spirochaeta sp. (strain Buddy)</name>
    <dbReference type="NCBI Taxonomy" id="158189"/>
    <lineage>
        <taxon>Bacteria</taxon>
        <taxon>Pseudomonadati</taxon>
        <taxon>Spirochaetota</taxon>
        <taxon>Spirochaetia</taxon>
        <taxon>Spirochaetales</taxon>
        <taxon>Sphaerochaetaceae</taxon>
        <taxon>Sphaerochaeta</taxon>
    </lineage>
</organism>
<dbReference type="OrthoDB" id="5786478at2"/>
<dbReference type="InterPro" id="IPR036291">
    <property type="entry name" value="NAD(P)-bd_dom_sf"/>
</dbReference>
<dbReference type="RefSeq" id="WP_013607553.1">
    <property type="nucleotide sequence ID" value="NC_015152.1"/>
</dbReference>
<dbReference type="SUPFAM" id="SSF51735">
    <property type="entry name" value="NAD(P)-binding Rossmann-fold domains"/>
    <property type="match status" value="1"/>
</dbReference>
<accession>F0RWS3</accession>
<evidence type="ECO:0000313" key="3">
    <source>
        <dbReference type="Proteomes" id="UP000008466"/>
    </source>
</evidence>
<name>F0RWS3_SPHGB</name>
<dbReference type="AlphaFoldDB" id="F0RWS3"/>
<dbReference type="Gene3D" id="3.40.50.720">
    <property type="entry name" value="NAD(P)-binding Rossmann-like Domain"/>
    <property type="match status" value="1"/>
</dbReference>
<reference evidence="3" key="1">
    <citation type="submission" date="2011-02" db="EMBL/GenBank/DDBJ databases">
        <title>Complete sequence of Spirochaeta sp. Buddy.</title>
        <authorList>
            <person name="Lucas S."/>
            <person name="Copeland A."/>
            <person name="Lapidus A."/>
            <person name="Cheng J.-F."/>
            <person name="Goodwin L."/>
            <person name="Pitluck S."/>
            <person name="Zeytun A."/>
            <person name="Detter J.C."/>
            <person name="Han C."/>
            <person name="Tapia R."/>
            <person name="Land M."/>
            <person name="Hauser L."/>
            <person name="Kyrpides N."/>
            <person name="Ivanova N."/>
            <person name="Mikhailova N."/>
            <person name="Pagani I."/>
            <person name="Ritalahti K.M."/>
            <person name="Loeffler F.E."/>
            <person name="Woyke T."/>
        </authorList>
    </citation>
    <scope>NUCLEOTIDE SEQUENCE [LARGE SCALE GENOMIC DNA]</scope>
    <source>
        <strain evidence="3">ATCC BAA-1886 / DSM 22777 / Buddy</strain>
    </source>
</reference>
<dbReference type="PANTHER" id="PTHR43157">
    <property type="entry name" value="PHOSPHATIDYLINOSITOL-GLYCAN BIOSYNTHESIS CLASS F PROTEIN-RELATED"/>
    <property type="match status" value="1"/>
</dbReference>